<dbReference type="EMBL" id="KL584974">
    <property type="protein sequence ID" value="KEQ90091.1"/>
    <property type="molecule type" value="Genomic_DNA"/>
</dbReference>
<gene>
    <name evidence="2" type="ORF">M438DRAFT_341782</name>
</gene>
<dbReference type="Pfam" id="PF01048">
    <property type="entry name" value="PNP_UDP_1"/>
    <property type="match status" value="1"/>
</dbReference>
<name>A0A074YTD5_AURPU</name>
<organism evidence="2 3">
    <name type="scientific">Aureobasidium pullulans EXF-150</name>
    <dbReference type="NCBI Taxonomy" id="1043002"/>
    <lineage>
        <taxon>Eukaryota</taxon>
        <taxon>Fungi</taxon>
        <taxon>Dikarya</taxon>
        <taxon>Ascomycota</taxon>
        <taxon>Pezizomycotina</taxon>
        <taxon>Dothideomycetes</taxon>
        <taxon>Dothideomycetidae</taxon>
        <taxon>Dothideales</taxon>
        <taxon>Saccotheciaceae</taxon>
        <taxon>Aureobasidium</taxon>
    </lineage>
</organism>
<dbReference type="Gene3D" id="3.40.50.1580">
    <property type="entry name" value="Nucleoside phosphorylase domain"/>
    <property type="match status" value="1"/>
</dbReference>
<dbReference type="SUPFAM" id="SSF53167">
    <property type="entry name" value="Purine and uridine phosphorylases"/>
    <property type="match status" value="1"/>
</dbReference>
<dbReference type="Proteomes" id="UP000030706">
    <property type="component" value="Unassembled WGS sequence"/>
</dbReference>
<protein>
    <submittedName>
        <fullName evidence="2">Purine and uridine phosphorylase</fullName>
    </submittedName>
</protein>
<evidence type="ECO:0000259" key="1">
    <source>
        <dbReference type="Pfam" id="PF01048"/>
    </source>
</evidence>
<dbReference type="InterPro" id="IPR035994">
    <property type="entry name" value="Nucleoside_phosphorylase_sf"/>
</dbReference>
<dbReference type="GO" id="GO:0003824">
    <property type="term" value="F:catalytic activity"/>
    <property type="evidence" value="ECO:0007669"/>
    <property type="project" value="InterPro"/>
</dbReference>
<dbReference type="HOGENOM" id="CLU_000288_34_22_1"/>
<reference evidence="2 3" key="1">
    <citation type="journal article" date="2014" name="BMC Genomics">
        <title>Genome sequencing of four Aureobasidium pullulans varieties: biotechnological potential, stress tolerance, and description of new species.</title>
        <authorList>
            <person name="Gostin Ar C."/>
            <person name="Ohm R.A."/>
            <person name="Kogej T."/>
            <person name="Sonjak S."/>
            <person name="Turk M."/>
            <person name="Zajc J."/>
            <person name="Zalar P."/>
            <person name="Grube M."/>
            <person name="Sun H."/>
            <person name="Han J."/>
            <person name="Sharma A."/>
            <person name="Chiniquy J."/>
            <person name="Ngan C.Y."/>
            <person name="Lipzen A."/>
            <person name="Barry K."/>
            <person name="Grigoriev I.V."/>
            <person name="Gunde-Cimerman N."/>
        </authorList>
    </citation>
    <scope>NUCLEOTIDE SEQUENCE [LARGE SCALE GENOMIC DNA]</scope>
    <source>
        <strain evidence="2 3">EXF-150</strain>
    </source>
</reference>
<feature type="domain" description="Nucleoside phosphorylase" evidence="1">
    <location>
        <begin position="24"/>
        <end position="264"/>
    </location>
</feature>
<accession>A0A074YTD5</accession>
<dbReference type="RefSeq" id="XP_029766278.1">
    <property type="nucleotide sequence ID" value="XM_029904587.1"/>
</dbReference>
<evidence type="ECO:0000313" key="3">
    <source>
        <dbReference type="Proteomes" id="UP000030706"/>
    </source>
</evidence>
<dbReference type="GO" id="GO:0009116">
    <property type="term" value="P:nucleoside metabolic process"/>
    <property type="evidence" value="ECO:0007669"/>
    <property type="project" value="InterPro"/>
</dbReference>
<sequence length="297" mass="32928">MSKRFHWSPGHRSLTSDSYDPTIYTLGRVGPHNVVIACLPAGNTGTSAATAVAGRMRHKFRSLQFGFMVGIGGGVPSARDDIRLGDVVVSRPDLEHGGVVQYDFGKAEQGGRFHRTGHLNQSPTLLLNVINGVQRDYELGQQTYSIHMQRYLEDENLEEFTRPTTEPDLLFKATYPHIDSLNCSDCDTSQTIFRPLRNTKIASTRIHYGTIASGNQVIKDAATRDRIVRDLGGRILCFEMEAAGLMNDFPCLVVRGVSDYCDSHKCDRWQRYAAASAAAYTRELLLLMPSDEVAGQT</sequence>
<keyword evidence="3" id="KW-1185">Reference proteome</keyword>
<dbReference type="OrthoDB" id="20872at2759"/>
<dbReference type="PANTHER" id="PTHR46082:SF11">
    <property type="entry name" value="AAA+ ATPASE DOMAIN-CONTAINING PROTEIN-RELATED"/>
    <property type="match status" value="1"/>
</dbReference>
<evidence type="ECO:0000313" key="2">
    <source>
        <dbReference type="EMBL" id="KEQ90091.1"/>
    </source>
</evidence>
<dbReference type="AlphaFoldDB" id="A0A074YTD5"/>
<dbReference type="InterPro" id="IPR000845">
    <property type="entry name" value="Nucleoside_phosphorylase_d"/>
</dbReference>
<proteinExistence type="predicted"/>
<dbReference type="PANTHER" id="PTHR46082">
    <property type="entry name" value="ATP/GTP-BINDING PROTEIN-RELATED"/>
    <property type="match status" value="1"/>
</dbReference>
<dbReference type="STRING" id="1043002.A0A074YTD5"/>
<dbReference type="InterPro" id="IPR053137">
    <property type="entry name" value="NLR-like"/>
</dbReference>
<dbReference type="GeneID" id="40746893"/>